<dbReference type="AlphaFoldDB" id="A0A6J2YQV7"/>
<dbReference type="SUPFAM" id="SSF56112">
    <property type="entry name" value="Protein kinase-like (PK-like)"/>
    <property type="match status" value="1"/>
</dbReference>
<dbReference type="Proteomes" id="UP000504635">
    <property type="component" value="Unplaced"/>
</dbReference>
<dbReference type="OrthoDB" id="190089at2759"/>
<evidence type="ECO:0000313" key="3">
    <source>
        <dbReference type="RefSeq" id="XP_030765175.1"/>
    </source>
</evidence>
<dbReference type="RefSeq" id="XP_030765175.1">
    <property type="nucleotide sequence ID" value="XM_030909315.1"/>
</dbReference>
<dbReference type="PANTHER" id="PTHR11012:SF30">
    <property type="entry name" value="PROTEIN KINASE-LIKE DOMAIN-CONTAINING"/>
    <property type="match status" value="1"/>
</dbReference>
<dbReference type="InterPro" id="IPR011009">
    <property type="entry name" value="Kinase-like_dom_sf"/>
</dbReference>
<evidence type="ECO:0000259" key="1">
    <source>
        <dbReference type="SMART" id="SM00587"/>
    </source>
</evidence>
<organism evidence="2 3">
    <name type="scientific">Sitophilus oryzae</name>
    <name type="common">Rice weevil</name>
    <name type="synonym">Curculio oryzae</name>
    <dbReference type="NCBI Taxonomy" id="7048"/>
    <lineage>
        <taxon>Eukaryota</taxon>
        <taxon>Metazoa</taxon>
        <taxon>Ecdysozoa</taxon>
        <taxon>Arthropoda</taxon>
        <taxon>Hexapoda</taxon>
        <taxon>Insecta</taxon>
        <taxon>Pterygota</taxon>
        <taxon>Neoptera</taxon>
        <taxon>Endopterygota</taxon>
        <taxon>Coleoptera</taxon>
        <taxon>Polyphaga</taxon>
        <taxon>Cucujiformia</taxon>
        <taxon>Curculionidae</taxon>
        <taxon>Dryophthorinae</taxon>
        <taxon>Sitophilus</taxon>
    </lineage>
</organism>
<sequence>MGESKSDVHSWLRDFLEKRKIFQYKLEVAGKTSKGDGYLGEVTFVKISTFTDRIYHLVIKSAKQSVELRKQTPIEEVFQREMYVYTVIMPAFTKFQEENEVEHIFDNFPRCYGVYNKDRKEAIILQNMKSLKYDIHDRKTPQNLHHVAIVFKNYARFHALSIAMKRQQPEIFKNLTKDMTDLLSQFVIQAGMVPGMFSDFKLARELLKEEDPVAFRKLDFNENDIERALCKVSDLPDGLSVILHGDCWNNNMMFAYENKDKTQPSNMAFIDFQLSSVGSPICDLSYYLYSVADESVLQYFDLILQSYHYHLTNFLLEMGETNTGVTLQDLRRHWFLYGKFGIAMAPFILKIELSESDEVADLVQGAESGHIGDTFNVELKNKDEYNYRVKSVLKHYASFIDK</sequence>
<dbReference type="GeneID" id="115889337"/>
<dbReference type="SMART" id="SM00587">
    <property type="entry name" value="CHK"/>
    <property type="match status" value="1"/>
</dbReference>
<dbReference type="InParanoid" id="A0A6J2YQV7"/>
<evidence type="ECO:0000313" key="2">
    <source>
        <dbReference type="Proteomes" id="UP000504635"/>
    </source>
</evidence>
<reference evidence="3" key="1">
    <citation type="submission" date="2025-08" db="UniProtKB">
        <authorList>
            <consortium name="RefSeq"/>
        </authorList>
    </citation>
    <scope>IDENTIFICATION</scope>
    <source>
        <tissue evidence="3">Gonads</tissue>
    </source>
</reference>
<gene>
    <name evidence="3" type="primary">LOC115889337</name>
</gene>
<dbReference type="InterPro" id="IPR015897">
    <property type="entry name" value="CHK_kinase-like"/>
</dbReference>
<proteinExistence type="predicted"/>
<protein>
    <submittedName>
        <fullName evidence="3">Uncharacterized protein LOC115889337</fullName>
    </submittedName>
</protein>
<dbReference type="Gene3D" id="3.90.1200.10">
    <property type="match status" value="1"/>
</dbReference>
<dbReference type="PANTHER" id="PTHR11012">
    <property type="entry name" value="PROTEIN KINASE-LIKE DOMAIN-CONTAINING"/>
    <property type="match status" value="1"/>
</dbReference>
<name>A0A6J2YQV7_SITOR</name>
<dbReference type="KEGG" id="soy:115889337"/>
<keyword evidence="2" id="KW-1185">Reference proteome</keyword>
<dbReference type="Pfam" id="PF02958">
    <property type="entry name" value="EcKL"/>
    <property type="match status" value="1"/>
</dbReference>
<dbReference type="InterPro" id="IPR004119">
    <property type="entry name" value="EcKL"/>
</dbReference>
<feature type="domain" description="CHK kinase-like" evidence="1">
    <location>
        <begin position="123"/>
        <end position="317"/>
    </location>
</feature>
<accession>A0A6J2YQV7</accession>